<dbReference type="PANTHER" id="PTHR11106">
    <property type="entry name" value="GANGLIOSIDE INDUCED DIFFERENTIATION ASSOCIATED PROTEIN 2-RELATED"/>
    <property type="match status" value="1"/>
</dbReference>
<dbReference type="AlphaFoldDB" id="A0A9N8HQ86"/>
<keyword evidence="4" id="KW-1185">Reference proteome</keyword>
<dbReference type="Pfam" id="PF01661">
    <property type="entry name" value="Macro"/>
    <property type="match status" value="1"/>
</dbReference>
<comment type="caution">
    <text evidence="3">The sequence shown here is derived from an EMBL/GenBank/DDBJ whole genome shotgun (WGS) entry which is preliminary data.</text>
</comment>
<dbReference type="Gene3D" id="3.40.220.10">
    <property type="entry name" value="Leucine Aminopeptidase, subunit E, domain 1"/>
    <property type="match status" value="1"/>
</dbReference>
<protein>
    <submittedName>
        <fullName evidence="3">Unnamed protein product</fullName>
    </submittedName>
</protein>
<dbReference type="PROSITE" id="PS51257">
    <property type="entry name" value="PROKAR_LIPOPROTEIN"/>
    <property type="match status" value="1"/>
</dbReference>
<dbReference type="PANTHER" id="PTHR11106:SF27">
    <property type="entry name" value="MACRO DOMAIN-CONTAINING PROTEIN"/>
    <property type="match status" value="1"/>
</dbReference>
<dbReference type="PROSITE" id="PS51154">
    <property type="entry name" value="MACRO"/>
    <property type="match status" value="1"/>
</dbReference>
<feature type="region of interest" description="Disordered" evidence="1">
    <location>
        <begin position="35"/>
        <end position="56"/>
    </location>
</feature>
<evidence type="ECO:0000256" key="1">
    <source>
        <dbReference type="SAM" id="MobiDB-lite"/>
    </source>
</evidence>
<dbReference type="InterPro" id="IPR002589">
    <property type="entry name" value="Macro_dom"/>
</dbReference>
<gene>
    <name evidence="3" type="ORF">SEMRO_962_G225180.1</name>
</gene>
<organism evidence="3 4">
    <name type="scientific">Seminavis robusta</name>
    <dbReference type="NCBI Taxonomy" id="568900"/>
    <lineage>
        <taxon>Eukaryota</taxon>
        <taxon>Sar</taxon>
        <taxon>Stramenopiles</taxon>
        <taxon>Ochrophyta</taxon>
        <taxon>Bacillariophyta</taxon>
        <taxon>Bacillariophyceae</taxon>
        <taxon>Bacillariophycidae</taxon>
        <taxon>Naviculales</taxon>
        <taxon>Naviculaceae</taxon>
        <taxon>Seminavis</taxon>
    </lineage>
</organism>
<dbReference type="Proteomes" id="UP001153069">
    <property type="component" value="Unassembled WGS sequence"/>
</dbReference>
<name>A0A9N8HQ86_9STRA</name>
<dbReference type="SMART" id="SM00506">
    <property type="entry name" value="A1pp"/>
    <property type="match status" value="1"/>
</dbReference>
<dbReference type="SUPFAM" id="SSF52949">
    <property type="entry name" value="Macro domain-like"/>
    <property type="match status" value="1"/>
</dbReference>
<dbReference type="InterPro" id="IPR043472">
    <property type="entry name" value="Macro_dom-like"/>
</dbReference>
<dbReference type="OrthoDB" id="6077599at2759"/>
<feature type="domain" description="Macro" evidence="2">
    <location>
        <begin position="94"/>
        <end position="301"/>
    </location>
</feature>
<reference evidence="3" key="1">
    <citation type="submission" date="2020-06" db="EMBL/GenBank/DDBJ databases">
        <authorList>
            <consortium name="Plant Systems Biology data submission"/>
        </authorList>
    </citation>
    <scope>NUCLEOTIDE SEQUENCE</scope>
    <source>
        <strain evidence="3">D6</strain>
    </source>
</reference>
<evidence type="ECO:0000313" key="3">
    <source>
        <dbReference type="EMBL" id="CAB9518773.1"/>
    </source>
</evidence>
<evidence type="ECO:0000313" key="4">
    <source>
        <dbReference type="Proteomes" id="UP001153069"/>
    </source>
</evidence>
<dbReference type="EMBL" id="CAICTM010000960">
    <property type="protein sequence ID" value="CAB9518773.1"/>
    <property type="molecule type" value="Genomic_DNA"/>
</dbReference>
<proteinExistence type="predicted"/>
<evidence type="ECO:0000259" key="2">
    <source>
        <dbReference type="PROSITE" id="PS51154"/>
    </source>
</evidence>
<accession>A0A9N8HQ86</accession>
<sequence>MKFSTEQLSAALVVVLLTVVAACYLLDVDVPKKKKKKNFDGNDPSESSAATDDTPFPVAIDKDIPLMAPPRPPQFANLFTQAVNNKKQETKQLASLASFTLPHGIVLTAAQGSVVDFKSDMGAIVTPCNELLAPADGIDKAVLRAGGLNLSNDRMSLSNLANKSNQMVKCPTGRARIVGPNYKKYGELGVDNVIHAVGPDFNEYTEEKSKAMSRLRNAYRNALALTDNRGIAHVAVSLISAGKFRGLMDLESVVTVAVRAIRDWAAEPQRMQRYSTTKNIVLCASTRNDADVLVAVCDALLIGEYKIAMK</sequence>